<proteinExistence type="predicted"/>
<keyword evidence="2 5" id="KW-0812">Transmembrane</keyword>
<feature type="domain" description="Sugar phosphate transporter" evidence="7">
    <location>
        <begin position="91"/>
        <end position="385"/>
    </location>
</feature>
<evidence type="ECO:0000259" key="7">
    <source>
        <dbReference type="Pfam" id="PF03151"/>
    </source>
</evidence>
<feature type="transmembrane region" description="Helical" evidence="5">
    <location>
        <begin position="368"/>
        <end position="387"/>
    </location>
</feature>
<evidence type="ECO:0000313" key="8">
    <source>
        <dbReference type="EMBL" id="CAE0622930.1"/>
    </source>
</evidence>
<dbReference type="SUPFAM" id="SSF103481">
    <property type="entry name" value="Multidrug resistance efflux transporter EmrE"/>
    <property type="match status" value="1"/>
</dbReference>
<feature type="transmembrane region" description="Helical" evidence="5">
    <location>
        <begin position="310"/>
        <end position="328"/>
    </location>
</feature>
<keyword evidence="6" id="KW-0732">Signal</keyword>
<dbReference type="InterPro" id="IPR050186">
    <property type="entry name" value="TPT_transporter"/>
</dbReference>
<evidence type="ECO:0000256" key="3">
    <source>
        <dbReference type="ARBA" id="ARBA00022989"/>
    </source>
</evidence>
<sequence>MLGLKKFSVISLQLVLICALGVQNEAFSTPAASRGAKKFLEKAKSPLSHHHEITTTLSSHVPTKIFSTQGGAAEPVADGAEGKMETKQKIKVGIYLALWYVISIGYNLDTKKIFNVMPLPWTLMSVQLLIGSIWVSSMWALGIRKVPKLDAADLKALAPTAALNTLSLLTAAIGLGAGTVSFVHIVKSAEPLFTALFGALLLGQFMAPAVYAALLPVVAGVALASAKELSFSWTAMGGAMGSNLTSALRAVLAKKQLGGGQLAGKNMGGANLYAVLTVLGAGMLLPAALLVEGAAVGPAWRAALQAGHTAGGLLLPTLLSGLYLYWYYEVSFLALDAISPVTHAVANTMRRVFLVASAIFVFKTPVTPLNLVGSAMAIGGVFLYSMVKDFYDNKKKTGK</sequence>
<evidence type="ECO:0000256" key="4">
    <source>
        <dbReference type="ARBA" id="ARBA00023136"/>
    </source>
</evidence>
<dbReference type="Pfam" id="PF03151">
    <property type="entry name" value="TPT"/>
    <property type="match status" value="1"/>
</dbReference>
<dbReference type="AlphaFoldDB" id="A0A6V1SC99"/>
<feature type="signal peptide" evidence="6">
    <location>
        <begin position="1"/>
        <end position="26"/>
    </location>
</feature>
<name>A0A6V1SC99_HETAK</name>
<reference evidence="8" key="1">
    <citation type="submission" date="2021-01" db="EMBL/GenBank/DDBJ databases">
        <authorList>
            <person name="Corre E."/>
            <person name="Pelletier E."/>
            <person name="Niang G."/>
            <person name="Scheremetjew M."/>
            <person name="Finn R."/>
            <person name="Kale V."/>
            <person name="Holt S."/>
            <person name="Cochrane G."/>
            <person name="Meng A."/>
            <person name="Brown T."/>
            <person name="Cohen L."/>
        </authorList>
    </citation>
    <scope>NUCLEOTIDE SEQUENCE</scope>
    <source>
        <strain evidence="8">CCMP3107</strain>
    </source>
</reference>
<dbReference type="PANTHER" id="PTHR11132">
    <property type="entry name" value="SOLUTE CARRIER FAMILY 35"/>
    <property type="match status" value="1"/>
</dbReference>
<feature type="transmembrane region" description="Helical" evidence="5">
    <location>
        <begin position="161"/>
        <end position="183"/>
    </location>
</feature>
<feature type="transmembrane region" description="Helical" evidence="5">
    <location>
        <begin position="195"/>
        <end position="219"/>
    </location>
</feature>
<evidence type="ECO:0000256" key="5">
    <source>
        <dbReference type="SAM" id="Phobius"/>
    </source>
</evidence>
<dbReference type="InterPro" id="IPR004853">
    <property type="entry name" value="Sugar_P_trans_dom"/>
</dbReference>
<evidence type="ECO:0000256" key="1">
    <source>
        <dbReference type="ARBA" id="ARBA00004141"/>
    </source>
</evidence>
<gene>
    <name evidence="8" type="ORF">HAKA00212_LOCUS1593</name>
</gene>
<evidence type="ECO:0000256" key="2">
    <source>
        <dbReference type="ARBA" id="ARBA00022692"/>
    </source>
</evidence>
<accession>A0A6V1SC99</accession>
<dbReference type="GO" id="GO:0016020">
    <property type="term" value="C:membrane"/>
    <property type="evidence" value="ECO:0007669"/>
    <property type="project" value="UniProtKB-SubCell"/>
</dbReference>
<keyword evidence="3 5" id="KW-1133">Transmembrane helix</keyword>
<evidence type="ECO:0000256" key="6">
    <source>
        <dbReference type="SAM" id="SignalP"/>
    </source>
</evidence>
<feature type="chain" id="PRO_5030160816" description="Sugar phosphate transporter domain-containing protein" evidence="6">
    <location>
        <begin position="27"/>
        <end position="399"/>
    </location>
</feature>
<comment type="subcellular location">
    <subcellularLocation>
        <location evidence="1">Membrane</location>
        <topology evidence="1">Multi-pass membrane protein</topology>
    </subcellularLocation>
</comment>
<feature type="transmembrane region" description="Helical" evidence="5">
    <location>
        <begin position="272"/>
        <end position="290"/>
    </location>
</feature>
<protein>
    <recommendedName>
        <fullName evidence="7">Sugar phosphate transporter domain-containing protein</fullName>
    </recommendedName>
</protein>
<feature type="transmembrane region" description="Helical" evidence="5">
    <location>
        <begin position="92"/>
        <end position="109"/>
    </location>
</feature>
<organism evidence="8">
    <name type="scientific">Heterosigma akashiwo</name>
    <name type="common">Chromophytic alga</name>
    <name type="synonym">Heterosigma carterae</name>
    <dbReference type="NCBI Taxonomy" id="2829"/>
    <lineage>
        <taxon>Eukaryota</taxon>
        <taxon>Sar</taxon>
        <taxon>Stramenopiles</taxon>
        <taxon>Ochrophyta</taxon>
        <taxon>Raphidophyceae</taxon>
        <taxon>Chattonellales</taxon>
        <taxon>Chattonellaceae</taxon>
        <taxon>Heterosigma</taxon>
    </lineage>
</organism>
<feature type="transmembrane region" description="Helical" evidence="5">
    <location>
        <begin position="121"/>
        <end position="141"/>
    </location>
</feature>
<feature type="transmembrane region" description="Helical" evidence="5">
    <location>
        <begin position="231"/>
        <end position="252"/>
    </location>
</feature>
<dbReference type="EMBL" id="HBIU01004335">
    <property type="protein sequence ID" value="CAE0622930.1"/>
    <property type="molecule type" value="Transcribed_RNA"/>
</dbReference>
<keyword evidence="4 5" id="KW-0472">Membrane</keyword>
<dbReference type="InterPro" id="IPR037185">
    <property type="entry name" value="EmrE-like"/>
</dbReference>